<dbReference type="FunCoup" id="A0A0L0HPT4">
    <property type="interactions" value="136"/>
</dbReference>
<reference evidence="4 5" key="1">
    <citation type="submission" date="2009-08" db="EMBL/GenBank/DDBJ databases">
        <title>The Genome Sequence of Spizellomyces punctatus strain DAOM BR117.</title>
        <authorList>
            <consortium name="The Broad Institute Genome Sequencing Platform"/>
            <person name="Russ C."/>
            <person name="Cuomo C."/>
            <person name="Shea T."/>
            <person name="Young S.K."/>
            <person name="Zeng Q."/>
            <person name="Koehrsen M."/>
            <person name="Haas B."/>
            <person name="Borodovsky M."/>
            <person name="Guigo R."/>
            <person name="Alvarado L."/>
            <person name="Berlin A."/>
            <person name="Bochicchio J."/>
            <person name="Borenstein D."/>
            <person name="Chapman S."/>
            <person name="Chen Z."/>
            <person name="Engels R."/>
            <person name="Freedman E."/>
            <person name="Gellesch M."/>
            <person name="Goldberg J."/>
            <person name="Griggs A."/>
            <person name="Gujja S."/>
            <person name="Heiman D."/>
            <person name="Hepburn T."/>
            <person name="Howarth C."/>
            <person name="Jen D."/>
            <person name="Larson L."/>
            <person name="Lewis B."/>
            <person name="Mehta T."/>
            <person name="Park D."/>
            <person name="Pearson M."/>
            <person name="Roberts A."/>
            <person name="Saif S."/>
            <person name="Shenoy N."/>
            <person name="Sisk P."/>
            <person name="Stolte C."/>
            <person name="Sykes S."/>
            <person name="Thomson T."/>
            <person name="Walk T."/>
            <person name="White J."/>
            <person name="Yandava C."/>
            <person name="Burger G."/>
            <person name="Gray M.W."/>
            <person name="Holland P.W.H."/>
            <person name="King N."/>
            <person name="Lang F.B.F."/>
            <person name="Roger A.J."/>
            <person name="Ruiz-Trillo I."/>
            <person name="Lander E."/>
            <person name="Nusbaum C."/>
        </authorList>
    </citation>
    <scope>NUCLEOTIDE SEQUENCE [LARGE SCALE GENOMIC DNA]</scope>
    <source>
        <strain evidence="4 5">DAOM BR117</strain>
    </source>
</reference>
<dbReference type="SUPFAM" id="SSF143800">
    <property type="entry name" value="L28p-like"/>
    <property type="match status" value="1"/>
</dbReference>
<dbReference type="OrthoDB" id="361870at2759"/>
<evidence type="ECO:0000256" key="3">
    <source>
        <dbReference type="ARBA" id="ARBA00023274"/>
    </source>
</evidence>
<evidence type="ECO:0000313" key="5">
    <source>
        <dbReference type="Proteomes" id="UP000053201"/>
    </source>
</evidence>
<dbReference type="GO" id="GO:0003735">
    <property type="term" value="F:structural constituent of ribosome"/>
    <property type="evidence" value="ECO:0007669"/>
    <property type="project" value="InterPro"/>
</dbReference>
<dbReference type="InterPro" id="IPR026569">
    <property type="entry name" value="Ribosomal_bL28"/>
</dbReference>
<protein>
    <submittedName>
        <fullName evidence="4">Ribosomal L28 family protein</fullName>
    </submittedName>
</protein>
<dbReference type="InterPro" id="IPR037147">
    <property type="entry name" value="Ribosomal_bL28_sf"/>
</dbReference>
<dbReference type="PANTHER" id="PTHR13528">
    <property type="entry name" value="39S RIBOSOMAL PROTEIN L28, MITOCHONDRIAL"/>
    <property type="match status" value="1"/>
</dbReference>
<dbReference type="Proteomes" id="UP000053201">
    <property type="component" value="Unassembled WGS sequence"/>
</dbReference>
<sequence>MPLPYPQRVWQLARDVAAKGPLADPRRLGGIPFDLKQYRRIIPTFMHGKKITFGDNISEKGSNRTRRAFLPNVIYRPLYSRTLDMNIWTRLSTHALREIDAKGGFDEYILTLPEKYLECDVAKMYKRKIVDGYYGAKGGKGKVFRAEMESLLGAKYGEEYLTKLKEFERTFDKAVKR</sequence>
<dbReference type="InterPro" id="IPR034704">
    <property type="entry name" value="Ribosomal_bL28/bL31-like_sf"/>
</dbReference>
<dbReference type="VEuPathDB" id="FungiDB:SPPG_01895"/>
<proteinExistence type="inferred from homology"/>
<organism evidence="4 5">
    <name type="scientific">Spizellomyces punctatus (strain DAOM BR117)</name>
    <dbReference type="NCBI Taxonomy" id="645134"/>
    <lineage>
        <taxon>Eukaryota</taxon>
        <taxon>Fungi</taxon>
        <taxon>Fungi incertae sedis</taxon>
        <taxon>Chytridiomycota</taxon>
        <taxon>Chytridiomycota incertae sedis</taxon>
        <taxon>Chytridiomycetes</taxon>
        <taxon>Spizellomycetales</taxon>
        <taxon>Spizellomycetaceae</taxon>
        <taxon>Spizellomyces</taxon>
    </lineage>
</organism>
<dbReference type="STRING" id="645134.A0A0L0HPT4"/>
<accession>A0A0L0HPT4</accession>
<dbReference type="Gene3D" id="2.30.170.40">
    <property type="entry name" value="Ribosomal protein L28/L24"/>
    <property type="match status" value="1"/>
</dbReference>
<gene>
    <name evidence="4" type="ORF">SPPG_01895</name>
</gene>
<evidence type="ECO:0000313" key="4">
    <source>
        <dbReference type="EMBL" id="KND02814.1"/>
    </source>
</evidence>
<dbReference type="Pfam" id="PF00830">
    <property type="entry name" value="Ribosomal_L28"/>
    <property type="match status" value="1"/>
</dbReference>
<dbReference type="EMBL" id="KQ257452">
    <property type="protein sequence ID" value="KND02814.1"/>
    <property type="molecule type" value="Genomic_DNA"/>
</dbReference>
<dbReference type="GeneID" id="27685529"/>
<dbReference type="GO" id="GO:0005762">
    <property type="term" value="C:mitochondrial large ribosomal subunit"/>
    <property type="evidence" value="ECO:0007669"/>
    <property type="project" value="TreeGrafter"/>
</dbReference>
<keyword evidence="2" id="KW-0689">Ribosomal protein</keyword>
<dbReference type="PANTHER" id="PTHR13528:SF2">
    <property type="entry name" value="LARGE RIBOSOMAL SUBUNIT PROTEIN BL28M"/>
    <property type="match status" value="1"/>
</dbReference>
<dbReference type="eggNOG" id="KOG3278">
    <property type="taxonomic scope" value="Eukaryota"/>
</dbReference>
<keyword evidence="5" id="KW-1185">Reference proteome</keyword>
<comment type="similarity">
    <text evidence="1">Belongs to the bacterial ribosomal protein bL28 family.</text>
</comment>
<keyword evidence="3" id="KW-0687">Ribonucleoprotein</keyword>
<evidence type="ECO:0000256" key="1">
    <source>
        <dbReference type="ARBA" id="ARBA00008760"/>
    </source>
</evidence>
<name>A0A0L0HPT4_SPIPD</name>
<dbReference type="AlphaFoldDB" id="A0A0L0HPT4"/>
<dbReference type="RefSeq" id="XP_016610853.1">
    <property type="nucleotide sequence ID" value="XM_016750206.1"/>
</dbReference>
<dbReference type="InParanoid" id="A0A0L0HPT4"/>
<evidence type="ECO:0000256" key="2">
    <source>
        <dbReference type="ARBA" id="ARBA00022980"/>
    </source>
</evidence>